<dbReference type="CDD" id="cd00063">
    <property type="entry name" value="FN3"/>
    <property type="match status" value="2"/>
</dbReference>
<dbReference type="Gene3D" id="2.60.40.10">
    <property type="entry name" value="Immunoglobulins"/>
    <property type="match status" value="5"/>
</dbReference>
<dbReference type="SUPFAM" id="SSF49265">
    <property type="entry name" value="Fibronectin type III"/>
    <property type="match status" value="5"/>
</dbReference>
<accession>A0A3Q4BAF0</accession>
<sequence>RRRKQETCICVFRKTFDSSLLISPLSAPCSPSIQNSTLICHTNSSSLSWMPMADATGYVVNATATNGHAVLCSSATATCTLTDLLCSETYTATITARGGQCDSAPSSSTSIITCECARERTYLPSRSIWTMMHFFVCFFHATLICLDHSALVSWLGSHRAVGYNVTMTGQDGHTHRFQTNATSCQLPDIHCGETYGITVTPYSDTCAGRPSAVYTNITVSPVCEDTTVSWSHVPGAEMFIAIATADDGHNHTCRSNHSNSCNFTSLHCGQTYAVTVVTVDRGCWSQPSSPVERKTGERNLWIFNHKEFTLSPIAPCLPDDVLAELQCNTNVMNVSWTQTPGSDNYTAWAISPDGHRECCNSTSNTCHIHGLQCGKTYEVAVTSSSVNCEIISVKHTIVIDGLILLQPPLAPCKPENISVDQNCSTSVMTVKWKQSSTSQNYTVKATSVSGVNATCDSTESSCSFLDMSCGQLYTFTVMGHTYVCISETNTPIEKLTGIFENKLATLLAKILHYFPYINAAADTGYSVQATSISGHNSSCSEMGTSCHLNNLACGQEYSVYVNAIHTGCPGPASRPATLTTGEHNSSVAVFVLLTQVMWEAGRGASSYSVQAVTDQGVMVTCNTTNTSCSLNGLKCGHIFNVSVAAHNRACDSVSSRTHRLMTG</sequence>
<dbReference type="PROSITE" id="PS50853">
    <property type="entry name" value="FN3"/>
    <property type="match status" value="1"/>
</dbReference>
<dbReference type="AlphaFoldDB" id="A0A3Q4BAF0"/>
<evidence type="ECO:0000313" key="3">
    <source>
        <dbReference type="Proteomes" id="UP000261620"/>
    </source>
</evidence>
<dbReference type="Ensembl" id="ENSMMOT00000015511.1">
    <property type="protein sequence ID" value="ENSMMOP00000015260.1"/>
    <property type="gene ID" value="ENSMMOG00000011640.1"/>
</dbReference>
<proteinExistence type="predicted"/>
<organism evidence="2 3">
    <name type="scientific">Mola mola</name>
    <name type="common">Ocean sunfish</name>
    <name type="synonym">Tetraodon mola</name>
    <dbReference type="NCBI Taxonomy" id="94237"/>
    <lineage>
        <taxon>Eukaryota</taxon>
        <taxon>Metazoa</taxon>
        <taxon>Chordata</taxon>
        <taxon>Craniata</taxon>
        <taxon>Vertebrata</taxon>
        <taxon>Euteleostomi</taxon>
        <taxon>Actinopterygii</taxon>
        <taxon>Neopterygii</taxon>
        <taxon>Teleostei</taxon>
        <taxon>Neoteleostei</taxon>
        <taxon>Acanthomorphata</taxon>
        <taxon>Eupercaria</taxon>
        <taxon>Tetraodontiformes</taxon>
        <taxon>Molidae</taxon>
        <taxon>Mola</taxon>
    </lineage>
</organism>
<dbReference type="InterPro" id="IPR003961">
    <property type="entry name" value="FN3_dom"/>
</dbReference>
<feature type="domain" description="Fibronectin type-III" evidence="1">
    <location>
        <begin position="27"/>
        <end position="116"/>
    </location>
</feature>
<dbReference type="InterPro" id="IPR013783">
    <property type="entry name" value="Ig-like_fold"/>
</dbReference>
<name>A0A3Q4BAF0_MOLML</name>
<keyword evidence="3" id="KW-1185">Reference proteome</keyword>
<dbReference type="Pfam" id="PF00041">
    <property type="entry name" value="fn3"/>
    <property type="match status" value="1"/>
</dbReference>
<evidence type="ECO:0000313" key="2">
    <source>
        <dbReference type="Ensembl" id="ENSMMOP00000015260.1"/>
    </source>
</evidence>
<dbReference type="Proteomes" id="UP000261620">
    <property type="component" value="Unplaced"/>
</dbReference>
<dbReference type="OMA" id="MWNTARG"/>
<reference evidence="2" key="1">
    <citation type="submission" date="2025-08" db="UniProtKB">
        <authorList>
            <consortium name="Ensembl"/>
        </authorList>
    </citation>
    <scope>IDENTIFICATION</scope>
</reference>
<reference evidence="2" key="2">
    <citation type="submission" date="2025-09" db="UniProtKB">
        <authorList>
            <consortium name="Ensembl"/>
        </authorList>
    </citation>
    <scope>IDENTIFICATION</scope>
</reference>
<dbReference type="SMART" id="SM00060">
    <property type="entry name" value="FN3"/>
    <property type="match status" value="4"/>
</dbReference>
<dbReference type="PANTHER" id="PTHR47135">
    <property type="entry name" value="FIBRONECTIN TYPE III DOMAIN-CONTAINING PROTEIN 7"/>
    <property type="match status" value="1"/>
</dbReference>
<evidence type="ECO:0000259" key="1">
    <source>
        <dbReference type="PROSITE" id="PS50853"/>
    </source>
</evidence>
<protein>
    <recommendedName>
        <fullName evidence="1">Fibronectin type-III domain-containing protein</fullName>
    </recommendedName>
</protein>
<dbReference type="PANTHER" id="PTHR47135:SF4">
    <property type="match status" value="1"/>
</dbReference>
<dbReference type="InterPro" id="IPR036116">
    <property type="entry name" value="FN3_sf"/>
</dbReference>